<dbReference type="InterPro" id="IPR032675">
    <property type="entry name" value="LRR_dom_sf"/>
</dbReference>
<comment type="caution">
    <text evidence="1">The sequence shown here is derived from an EMBL/GenBank/DDBJ whole genome shotgun (WGS) entry which is preliminary data.</text>
</comment>
<dbReference type="AlphaFoldDB" id="A0A834XTY2"/>
<name>A0A834XTY2_APHGI</name>
<dbReference type="PANTHER" id="PTHR13318">
    <property type="entry name" value="PARTNER OF PAIRED, ISOFORM B-RELATED"/>
    <property type="match status" value="1"/>
</dbReference>
<dbReference type="GO" id="GO:0019005">
    <property type="term" value="C:SCF ubiquitin ligase complex"/>
    <property type="evidence" value="ECO:0007669"/>
    <property type="project" value="TreeGrafter"/>
</dbReference>
<dbReference type="OrthoDB" id="10257471at2759"/>
<dbReference type="InterPro" id="IPR006553">
    <property type="entry name" value="Leu-rich_rpt_Cys-con_subtyp"/>
</dbReference>
<organism evidence="1 2">
    <name type="scientific">Aphidius gifuensis</name>
    <name type="common">Parasitoid wasp</name>
    <dbReference type="NCBI Taxonomy" id="684658"/>
    <lineage>
        <taxon>Eukaryota</taxon>
        <taxon>Metazoa</taxon>
        <taxon>Ecdysozoa</taxon>
        <taxon>Arthropoda</taxon>
        <taxon>Hexapoda</taxon>
        <taxon>Insecta</taxon>
        <taxon>Pterygota</taxon>
        <taxon>Neoptera</taxon>
        <taxon>Endopterygota</taxon>
        <taxon>Hymenoptera</taxon>
        <taxon>Apocrita</taxon>
        <taxon>Ichneumonoidea</taxon>
        <taxon>Braconidae</taxon>
        <taxon>Aphidiinae</taxon>
        <taxon>Aphidius</taxon>
    </lineage>
</organism>
<keyword evidence="2" id="KW-1185">Reference proteome</keyword>
<evidence type="ECO:0000313" key="1">
    <source>
        <dbReference type="EMBL" id="KAF7992151.1"/>
    </source>
</evidence>
<accession>A0A834XTY2</accession>
<dbReference type="Proteomes" id="UP000639338">
    <property type="component" value="Unassembled WGS sequence"/>
</dbReference>
<evidence type="ECO:0000313" key="2">
    <source>
        <dbReference type="Proteomes" id="UP000639338"/>
    </source>
</evidence>
<dbReference type="Gene3D" id="3.80.10.10">
    <property type="entry name" value="Ribonuclease Inhibitor"/>
    <property type="match status" value="3"/>
</dbReference>
<dbReference type="SUPFAM" id="SSF52047">
    <property type="entry name" value="RNI-like"/>
    <property type="match status" value="1"/>
</dbReference>
<proteinExistence type="predicted"/>
<reference evidence="1 2" key="1">
    <citation type="submission" date="2020-08" db="EMBL/GenBank/DDBJ databases">
        <title>Aphidius gifuensis genome sequencing and assembly.</title>
        <authorList>
            <person name="Du Z."/>
        </authorList>
    </citation>
    <scope>NUCLEOTIDE SEQUENCE [LARGE SCALE GENOMIC DNA]</scope>
    <source>
        <strain evidence="1">YNYX2018</strain>
        <tissue evidence="1">Adults</tissue>
    </source>
</reference>
<dbReference type="EMBL" id="JACMRX010000003">
    <property type="protein sequence ID" value="KAF7992151.1"/>
    <property type="molecule type" value="Genomic_DNA"/>
</dbReference>
<sequence length="388" mass="44521">MESGTSKMQKKSTFNEIALSDYKKTINEEANKRIEIIRLSLDCNEIDFTDYCYHILTQADVEFILSHCGMNLNKLILYDPCDSKIMLTVKKYCQNLEELDFSLSNINEDDFIDVFTDMRKLKSLTVRPDSLFGKRKEYPVDIAKILDSVPVDINKLILNTYNVLRWSDTFKDPRLQVFPQALGRFQKLCYLMLMEYDIDNNAVIEISKIKSLIELEFIYCKIKEGTSFILNLPELQSLTLDDMDSIDDCIINLPNESKNLKCLTLRNRRAVSAGALKKIANLINLEALDMDSFEGVDGDVFVSIVKGCKKLKSLEISYCPEISGDDLLEISNLKNLECLEFYHTKNLNDDVIIKIANNCKKITKLSMKKCKNVSMLAHNKLAKLKSRT</sequence>
<protein>
    <submittedName>
        <fullName evidence="1">Uncharacterized protein</fullName>
    </submittedName>
</protein>
<dbReference type="GO" id="GO:0031146">
    <property type="term" value="P:SCF-dependent proteasomal ubiquitin-dependent protein catabolic process"/>
    <property type="evidence" value="ECO:0007669"/>
    <property type="project" value="TreeGrafter"/>
</dbReference>
<gene>
    <name evidence="1" type="ORF">HCN44_001476</name>
</gene>
<dbReference type="SMART" id="SM00367">
    <property type="entry name" value="LRR_CC"/>
    <property type="match status" value="2"/>
</dbReference>